<dbReference type="GO" id="GO:0006954">
    <property type="term" value="P:inflammatory response"/>
    <property type="evidence" value="ECO:0007669"/>
    <property type="project" value="UniProtKB-KW"/>
</dbReference>
<gene>
    <name evidence="9" type="ORF">GW7_11575</name>
</gene>
<reference evidence="9 10" key="1">
    <citation type="journal article" date="2011" name="Nature">
        <title>Genome sequencing reveals insights into physiology and longevity of the naked mole rat.</title>
        <authorList>
            <person name="Kim E.B."/>
            <person name="Fang X."/>
            <person name="Fushan A.A."/>
            <person name="Huang Z."/>
            <person name="Lobanov A.V."/>
            <person name="Han L."/>
            <person name="Marino S.M."/>
            <person name="Sun X."/>
            <person name="Turanov A.A."/>
            <person name="Yang P."/>
            <person name="Yim S.H."/>
            <person name="Zhao X."/>
            <person name="Kasaikina M.V."/>
            <person name="Stoletzki N."/>
            <person name="Peng C."/>
            <person name="Polak P."/>
            <person name="Xiong Z."/>
            <person name="Kiezun A."/>
            <person name="Zhu Y."/>
            <person name="Chen Y."/>
            <person name="Kryukov G.V."/>
            <person name="Zhang Q."/>
            <person name="Peshkin L."/>
            <person name="Yang L."/>
            <person name="Bronson R.T."/>
            <person name="Buffenstein R."/>
            <person name="Wang B."/>
            <person name="Han C."/>
            <person name="Li Q."/>
            <person name="Chen L."/>
            <person name="Zhao W."/>
            <person name="Sunyaev S.R."/>
            <person name="Park T.J."/>
            <person name="Zhang G."/>
            <person name="Wang J."/>
            <person name="Gladyshev V.N."/>
        </authorList>
    </citation>
    <scope>NUCLEOTIDE SEQUENCE [LARGE SCALE GENOMIC DNA]</scope>
</reference>
<evidence type="ECO:0000313" key="10">
    <source>
        <dbReference type="Proteomes" id="UP000006813"/>
    </source>
</evidence>
<dbReference type="GO" id="GO:0010468">
    <property type="term" value="P:regulation of gene expression"/>
    <property type="evidence" value="ECO:0007669"/>
    <property type="project" value="UniProtKB-ARBA"/>
</dbReference>
<accession>G5BC80</accession>
<proteinExistence type="inferred from homology"/>
<keyword evidence="6" id="KW-1015">Disulfide bond</keyword>
<dbReference type="FunCoup" id="G5BC80">
    <property type="interactions" value="420"/>
</dbReference>
<keyword evidence="3" id="KW-0202">Cytokine</keyword>
<evidence type="ECO:0000256" key="3">
    <source>
        <dbReference type="ARBA" id="ARBA00022514"/>
    </source>
</evidence>
<dbReference type="STRING" id="10181.G5BC80"/>
<dbReference type="Pfam" id="PF06083">
    <property type="entry name" value="IL17"/>
    <property type="match status" value="1"/>
</dbReference>
<keyword evidence="4" id="KW-0964">Secreted</keyword>
<dbReference type="GO" id="GO:0010557">
    <property type="term" value="P:positive regulation of macromolecule biosynthetic process"/>
    <property type="evidence" value="ECO:0007669"/>
    <property type="project" value="UniProtKB-ARBA"/>
</dbReference>
<name>G5BC80_HETGA</name>
<keyword evidence="7" id="KW-0325">Glycoprotein</keyword>
<keyword evidence="5" id="KW-0732">Signal</keyword>
<dbReference type="EMBL" id="JH169464">
    <property type="protein sequence ID" value="EHB06891.1"/>
    <property type="molecule type" value="Genomic_DNA"/>
</dbReference>
<evidence type="ECO:0000313" key="9">
    <source>
        <dbReference type="EMBL" id="EHB06891.1"/>
    </source>
</evidence>
<organism evidence="9 10">
    <name type="scientific">Heterocephalus glaber</name>
    <name type="common">Naked mole rat</name>
    <dbReference type="NCBI Taxonomy" id="10181"/>
    <lineage>
        <taxon>Eukaryota</taxon>
        <taxon>Metazoa</taxon>
        <taxon>Chordata</taxon>
        <taxon>Craniata</taxon>
        <taxon>Vertebrata</taxon>
        <taxon>Euteleostomi</taxon>
        <taxon>Mammalia</taxon>
        <taxon>Eutheria</taxon>
        <taxon>Euarchontoglires</taxon>
        <taxon>Glires</taxon>
        <taxon>Rodentia</taxon>
        <taxon>Hystricomorpha</taxon>
        <taxon>Bathyergidae</taxon>
        <taxon>Heterocephalus</taxon>
    </lineage>
</organism>
<dbReference type="FunFam" id="2.10.90.10:FF:000038">
    <property type="entry name" value="Interleukin-17A"/>
    <property type="match status" value="1"/>
</dbReference>
<evidence type="ECO:0000256" key="2">
    <source>
        <dbReference type="ARBA" id="ARBA00007236"/>
    </source>
</evidence>
<protein>
    <submittedName>
        <fullName evidence="9">Interleukin-17F</fullName>
    </submittedName>
</protein>
<dbReference type="AlphaFoldDB" id="G5BC80"/>
<evidence type="ECO:0000256" key="1">
    <source>
        <dbReference type="ARBA" id="ARBA00004613"/>
    </source>
</evidence>
<dbReference type="GO" id="GO:0005615">
    <property type="term" value="C:extracellular space"/>
    <property type="evidence" value="ECO:0007669"/>
    <property type="project" value="UniProtKB-KW"/>
</dbReference>
<evidence type="ECO:0000256" key="6">
    <source>
        <dbReference type="ARBA" id="ARBA00023157"/>
    </source>
</evidence>
<dbReference type="Proteomes" id="UP000006813">
    <property type="component" value="Unassembled WGS sequence"/>
</dbReference>
<evidence type="ECO:0000256" key="5">
    <source>
        <dbReference type="ARBA" id="ARBA00022729"/>
    </source>
</evidence>
<dbReference type="InterPro" id="IPR010345">
    <property type="entry name" value="IL-17_fam"/>
</dbReference>
<dbReference type="eggNOG" id="ENOG502S5A0">
    <property type="taxonomic scope" value="Eukaryota"/>
</dbReference>
<keyword evidence="8" id="KW-0395">Inflammatory response</keyword>
<comment type="subcellular location">
    <subcellularLocation>
        <location evidence="1">Secreted</location>
    </subcellularLocation>
</comment>
<sequence>MVSLVAEHYGARRPKTLILWWEPGQPLRGVYTCILSKEAGPPKGLMTLPYTKTGACPGWKKYNHPVVKSLLLLMLGITLLREAAAWKTRGVGNTSLQKPSNCPPLEGNTVRVNTRILNQKQGILITHDFRNRSSSPWDYNITRDPHRFPTEIVEARCRHSGCINAQGQEDSSMSSVAIQQEILVLRREPEGCAHSFQLEKILVTVGCTCVTPIIHHVA</sequence>
<dbReference type="SUPFAM" id="SSF57501">
    <property type="entry name" value="Cystine-knot cytokines"/>
    <property type="match status" value="1"/>
</dbReference>
<dbReference type="InParanoid" id="G5BC80"/>
<dbReference type="Gene3D" id="2.10.90.10">
    <property type="entry name" value="Cystine-knot cytokines"/>
    <property type="match status" value="1"/>
</dbReference>
<comment type="similarity">
    <text evidence="2">Belongs to the IL-17 family.</text>
</comment>
<evidence type="ECO:0000256" key="4">
    <source>
        <dbReference type="ARBA" id="ARBA00022525"/>
    </source>
</evidence>
<evidence type="ECO:0000256" key="7">
    <source>
        <dbReference type="ARBA" id="ARBA00023180"/>
    </source>
</evidence>
<dbReference type="GO" id="GO:0080090">
    <property type="term" value="P:regulation of primary metabolic process"/>
    <property type="evidence" value="ECO:0007669"/>
    <property type="project" value="UniProtKB-ARBA"/>
</dbReference>
<dbReference type="GO" id="GO:0005125">
    <property type="term" value="F:cytokine activity"/>
    <property type="evidence" value="ECO:0007669"/>
    <property type="project" value="UniProtKB-KW"/>
</dbReference>
<dbReference type="PRINTS" id="PR01932">
    <property type="entry name" value="INTRLEUKIN17"/>
</dbReference>
<dbReference type="InterPro" id="IPR020440">
    <property type="entry name" value="IL-17_chr"/>
</dbReference>
<evidence type="ECO:0000256" key="8">
    <source>
        <dbReference type="ARBA" id="ARBA00023198"/>
    </source>
</evidence>
<dbReference type="InterPro" id="IPR029034">
    <property type="entry name" value="Cystine-knot_cytokine"/>
</dbReference>